<dbReference type="GeneID" id="73340939"/>
<accession>A0A9Q8SRC8</accession>
<organism evidence="2 3">
    <name type="scientific">Colletotrichum lupini</name>
    <dbReference type="NCBI Taxonomy" id="145971"/>
    <lineage>
        <taxon>Eukaryota</taxon>
        <taxon>Fungi</taxon>
        <taxon>Dikarya</taxon>
        <taxon>Ascomycota</taxon>
        <taxon>Pezizomycotina</taxon>
        <taxon>Sordariomycetes</taxon>
        <taxon>Hypocreomycetidae</taxon>
        <taxon>Glomerellales</taxon>
        <taxon>Glomerellaceae</taxon>
        <taxon>Colletotrichum</taxon>
        <taxon>Colletotrichum acutatum species complex</taxon>
    </lineage>
</organism>
<protein>
    <submittedName>
        <fullName evidence="2">Uncharacterized protein</fullName>
    </submittedName>
</protein>
<sequence>MCPSVSLPARPSLFTRSNAASPSHGIRIPRCPPEDSNLFETLSQSLVVQSGPLPAPACGEDHPTT</sequence>
<feature type="region of interest" description="Disordered" evidence="1">
    <location>
        <begin position="1"/>
        <end position="32"/>
    </location>
</feature>
<dbReference type="KEGG" id="clup:CLUP02_06932"/>
<evidence type="ECO:0000313" key="2">
    <source>
        <dbReference type="EMBL" id="UQC81446.1"/>
    </source>
</evidence>
<dbReference type="EMBL" id="CP019475">
    <property type="protein sequence ID" value="UQC81446.1"/>
    <property type="molecule type" value="Genomic_DNA"/>
</dbReference>
<dbReference type="AlphaFoldDB" id="A0A9Q8SRC8"/>
<gene>
    <name evidence="2" type="ORF">CLUP02_06932</name>
</gene>
<evidence type="ECO:0000313" key="3">
    <source>
        <dbReference type="Proteomes" id="UP000830671"/>
    </source>
</evidence>
<evidence type="ECO:0000256" key="1">
    <source>
        <dbReference type="SAM" id="MobiDB-lite"/>
    </source>
</evidence>
<dbReference type="RefSeq" id="XP_049143072.1">
    <property type="nucleotide sequence ID" value="XM_049285929.1"/>
</dbReference>
<dbReference type="Proteomes" id="UP000830671">
    <property type="component" value="Chromosome 3"/>
</dbReference>
<keyword evidence="3" id="KW-1185">Reference proteome</keyword>
<name>A0A9Q8SRC8_9PEZI</name>
<reference evidence="2" key="1">
    <citation type="journal article" date="2021" name="Mol. Plant Microbe Interact.">
        <title>Complete Genome Sequence of the Plant-Pathogenic Fungus Colletotrichum lupini.</title>
        <authorList>
            <person name="Baroncelli R."/>
            <person name="Pensec F."/>
            <person name="Da Lio D."/>
            <person name="Boufleur T."/>
            <person name="Vicente I."/>
            <person name="Sarrocco S."/>
            <person name="Picot A."/>
            <person name="Baraldi E."/>
            <person name="Sukno S."/>
            <person name="Thon M."/>
            <person name="Le Floch G."/>
        </authorList>
    </citation>
    <scope>NUCLEOTIDE SEQUENCE</scope>
    <source>
        <strain evidence="2">IMI 504893</strain>
    </source>
</reference>
<proteinExistence type="predicted"/>